<proteinExistence type="predicted"/>
<evidence type="ECO:0000313" key="1">
    <source>
        <dbReference type="EMBL" id="KAK6939532.1"/>
    </source>
</evidence>
<organism evidence="1 2">
    <name type="scientific">Dillenia turbinata</name>
    <dbReference type="NCBI Taxonomy" id="194707"/>
    <lineage>
        <taxon>Eukaryota</taxon>
        <taxon>Viridiplantae</taxon>
        <taxon>Streptophyta</taxon>
        <taxon>Embryophyta</taxon>
        <taxon>Tracheophyta</taxon>
        <taxon>Spermatophyta</taxon>
        <taxon>Magnoliopsida</taxon>
        <taxon>eudicotyledons</taxon>
        <taxon>Gunneridae</taxon>
        <taxon>Pentapetalae</taxon>
        <taxon>Dilleniales</taxon>
        <taxon>Dilleniaceae</taxon>
        <taxon>Dillenia</taxon>
    </lineage>
</organism>
<evidence type="ECO:0000313" key="2">
    <source>
        <dbReference type="Proteomes" id="UP001370490"/>
    </source>
</evidence>
<feature type="non-terminal residue" evidence="1">
    <location>
        <position position="1"/>
    </location>
</feature>
<name>A0AAN8W132_9MAGN</name>
<sequence length="131" mass="15718">VLSIKIREEKVGIHMKENHEEWLDLLKSNQIDPKGKVELELELEMELGLWLERELELGLELEYQSSRSEVESHEWESDIPRHLQRHWGSRNHQYYQQEHWRTDVGNVAVHHHQHSDWRLRSHPPLSVSPTA</sequence>
<dbReference type="Proteomes" id="UP001370490">
    <property type="component" value="Unassembled WGS sequence"/>
</dbReference>
<dbReference type="AlphaFoldDB" id="A0AAN8W132"/>
<comment type="caution">
    <text evidence="1">The sequence shown here is derived from an EMBL/GenBank/DDBJ whole genome shotgun (WGS) entry which is preliminary data.</text>
</comment>
<gene>
    <name evidence="1" type="ORF">RJ641_029063</name>
</gene>
<dbReference type="EMBL" id="JBAMMX010000005">
    <property type="protein sequence ID" value="KAK6939532.1"/>
    <property type="molecule type" value="Genomic_DNA"/>
</dbReference>
<accession>A0AAN8W132</accession>
<keyword evidence="2" id="KW-1185">Reference proteome</keyword>
<protein>
    <submittedName>
        <fullName evidence="1">Uncharacterized protein</fullName>
    </submittedName>
</protein>
<reference evidence="1 2" key="1">
    <citation type="submission" date="2023-12" db="EMBL/GenBank/DDBJ databases">
        <title>A high-quality genome assembly for Dillenia turbinata (Dilleniales).</title>
        <authorList>
            <person name="Chanderbali A."/>
        </authorList>
    </citation>
    <scope>NUCLEOTIDE SEQUENCE [LARGE SCALE GENOMIC DNA]</scope>
    <source>
        <strain evidence="1">LSX21</strain>
        <tissue evidence="1">Leaf</tissue>
    </source>
</reference>